<accession>A0ABQ5VFG4</accession>
<reference evidence="9" key="2">
    <citation type="submission" date="2023-01" db="EMBL/GenBank/DDBJ databases">
        <title>Draft genome sequence of Sulfitobacter pacificus strain NBRC 109915.</title>
        <authorList>
            <person name="Sun Q."/>
            <person name="Mori K."/>
        </authorList>
    </citation>
    <scope>NUCLEOTIDE SEQUENCE</scope>
    <source>
        <strain evidence="9">NBRC 109915</strain>
    </source>
</reference>
<feature type="signal peptide" evidence="7">
    <location>
        <begin position="1"/>
        <end position="19"/>
    </location>
</feature>
<dbReference type="Pfam" id="PF00144">
    <property type="entry name" value="Beta-lactamase"/>
    <property type="match status" value="1"/>
</dbReference>
<dbReference type="EC" id="3.5.2.6" evidence="3 6"/>
<evidence type="ECO:0000256" key="5">
    <source>
        <dbReference type="ARBA" id="ARBA00023251"/>
    </source>
</evidence>
<evidence type="ECO:0000256" key="6">
    <source>
        <dbReference type="RuleBase" id="RU361140"/>
    </source>
</evidence>
<comment type="similarity">
    <text evidence="2 6">Belongs to the class-C beta-lactamase family.</text>
</comment>
<dbReference type="SUPFAM" id="SSF56601">
    <property type="entry name" value="beta-lactamase/transpeptidase-like"/>
    <property type="match status" value="1"/>
</dbReference>
<dbReference type="RefSeq" id="WP_284370182.1">
    <property type="nucleotide sequence ID" value="NZ_BSNL01000001.1"/>
</dbReference>
<dbReference type="EMBL" id="BSNL01000001">
    <property type="protein sequence ID" value="GLQ25673.1"/>
    <property type="molecule type" value="Genomic_DNA"/>
</dbReference>
<keyword evidence="4 6" id="KW-0378">Hydrolase</keyword>
<dbReference type="InterPro" id="IPR012338">
    <property type="entry name" value="Beta-lactam/transpept-like"/>
</dbReference>
<comment type="catalytic activity">
    <reaction evidence="1 6">
        <text>a beta-lactam + H2O = a substituted beta-amino acid</text>
        <dbReference type="Rhea" id="RHEA:20401"/>
        <dbReference type="ChEBI" id="CHEBI:15377"/>
        <dbReference type="ChEBI" id="CHEBI:35627"/>
        <dbReference type="ChEBI" id="CHEBI:140347"/>
        <dbReference type="EC" id="3.5.2.6"/>
    </reaction>
</comment>
<dbReference type="InterPro" id="IPR058136">
    <property type="entry name" value="AmpC"/>
</dbReference>
<evidence type="ECO:0000256" key="2">
    <source>
        <dbReference type="ARBA" id="ARBA00007840"/>
    </source>
</evidence>
<comment type="caution">
    <text evidence="9">The sequence shown here is derived from an EMBL/GenBank/DDBJ whole genome shotgun (WGS) entry which is preliminary data.</text>
</comment>
<dbReference type="InterPro" id="IPR050491">
    <property type="entry name" value="AmpC-like"/>
</dbReference>
<organism evidence="9 10">
    <name type="scientific">Sulfitobacter pacificus</name>
    <dbReference type="NCBI Taxonomy" id="1499314"/>
    <lineage>
        <taxon>Bacteria</taxon>
        <taxon>Pseudomonadati</taxon>
        <taxon>Pseudomonadota</taxon>
        <taxon>Alphaproteobacteria</taxon>
        <taxon>Rhodobacterales</taxon>
        <taxon>Roseobacteraceae</taxon>
        <taxon>Sulfitobacter</taxon>
    </lineage>
</organism>
<reference evidence="9" key="1">
    <citation type="journal article" date="2014" name="Int. J. Syst. Evol. Microbiol.">
        <title>Complete genome of a new Firmicutes species belonging to the dominant human colonic microbiota ('Ruminococcus bicirculans') reveals two chromosomes and a selective capacity to utilize plant glucans.</title>
        <authorList>
            <consortium name="NISC Comparative Sequencing Program"/>
            <person name="Wegmann U."/>
            <person name="Louis P."/>
            <person name="Goesmann A."/>
            <person name="Henrissat B."/>
            <person name="Duncan S.H."/>
            <person name="Flint H.J."/>
        </authorList>
    </citation>
    <scope>NUCLEOTIDE SEQUENCE</scope>
    <source>
        <strain evidence="9">NBRC 109915</strain>
    </source>
</reference>
<evidence type="ECO:0000259" key="8">
    <source>
        <dbReference type="Pfam" id="PF00144"/>
    </source>
</evidence>
<dbReference type="Proteomes" id="UP001161388">
    <property type="component" value="Unassembled WGS sequence"/>
</dbReference>
<feature type="domain" description="Beta-lactamase-related" evidence="8">
    <location>
        <begin position="33"/>
        <end position="374"/>
    </location>
</feature>
<gene>
    <name evidence="9" type="primary">ampC</name>
    <name evidence="9" type="ORF">GCM10007927_04760</name>
</gene>
<feature type="chain" id="PRO_5046929230" description="Beta-lactamase" evidence="7">
    <location>
        <begin position="20"/>
        <end position="384"/>
    </location>
</feature>
<dbReference type="PANTHER" id="PTHR46825">
    <property type="entry name" value="D-ALANYL-D-ALANINE-CARBOXYPEPTIDASE/ENDOPEPTIDASE AMPH"/>
    <property type="match status" value="1"/>
</dbReference>
<dbReference type="PANTHER" id="PTHR46825:SF8">
    <property type="entry name" value="BETA-LACTAMASE-RELATED"/>
    <property type="match status" value="1"/>
</dbReference>
<name>A0ABQ5VFG4_9RHOB</name>
<sequence length="384" mass="41700">MKTWTLVAAVLLSLPTTLAAQGLSDRQVTDMVRDAFTPVIEEYDIPGLVVGITLRGKQHFYATGLAAREGEIAASPETIFELGSISKIFNATLATFAEQQGQIDLNAPVSDKLTDLQGSAFGGIRLIDLATHVTGGLPLQVPRKVQDVPELINWLADWQPPHPRTRSYSNVSIGLLGHITASAMGMPYAQAAEEILFPAMGLNSTFINVPDTAMDRYAYGYDRKTDAPIRVNPGVLADEAYGVKSTARDMVRLLDLQLGHGDVTPALSAALDRTREGHAKTAYYTQNMIWEQYPWPVDLAAMEAGNGYDFILSPQPSEAIMPPLPPQQDVILNKTGATNGFGGYVVLLPAQDLGIVVLANRNYPNEARVRTTYHLVEDLLGAQE</sequence>
<proteinExistence type="inferred from homology"/>
<evidence type="ECO:0000256" key="7">
    <source>
        <dbReference type="SAM" id="SignalP"/>
    </source>
</evidence>
<evidence type="ECO:0000256" key="1">
    <source>
        <dbReference type="ARBA" id="ARBA00001526"/>
    </source>
</evidence>
<dbReference type="InterPro" id="IPR001586">
    <property type="entry name" value="Beta-lactam_class-C_AS"/>
</dbReference>
<evidence type="ECO:0000256" key="4">
    <source>
        <dbReference type="ARBA" id="ARBA00022801"/>
    </source>
</evidence>
<dbReference type="NCBIfam" id="NF033085">
    <property type="entry name" value="bla_class_C"/>
    <property type="match status" value="1"/>
</dbReference>
<evidence type="ECO:0000313" key="9">
    <source>
        <dbReference type="EMBL" id="GLQ25673.1"/>
    </source>
</evidence>
<evidence type="ECO:0000256" key="3">
    <source>
        <dbReference type="ARBA" id="ARBA00012865"/>
    </source>
</evidence>
<keyword evidence="10" id="KW-1185">Reference proteome</keyword>
<dbReference type="Gene3D" id="3.40.710.10">
    <property type="entry name" value="DD-peptidase/beta-lactamase superfamily"/>
    <property type="match status" value="1"/>
</dbReference>
<dbReference type="PROSITE" id="PS00336">
    <property type="entry name" value="BETA_LACTAMASE_C"/>
    <property type="match status" value="1"/>
</dbReference>
<keyword evidence="7" id="KW-0732">Signal</keyword>
<dbReference type="InterPro" id="IPR001466">
    <property type="entry name" value="Beta-lactam-related"/>
</dbReference>
<evidence type="ECO:0000313" key="10">
    <source>
        <dbReference type="Proteomes" id="UP001161388"/>
    </source>
</evidence>
<protein>
    <recommendedName>
        <fullName evidence="3 6">Beta-lactamase</fullName>
        <ecNumber evidence="3 6">3.5.2.6</ecNumber>
    </recommendedName>
</protein>
<keyword evidence="5 6" id="KW-0046">Antibiotic resistance</keyword>